<evidence type="ECO:0000256" key="4">
    <source>
        <dbReference type="ARBA" id="ARBA00022692"/>
    </source>
</evidence>
<comment type="similarity">
    <text evidence="2">Belongs to the UPF0719 family.</text>
</comment>
<feature type="transmembrane region" description="Helical" evidence="7">
    <location>
        <begin position="20"/>
        <end position="41"/>
    </location>
</feature>
<comment type="subcellular location">
    <subcellularLocation>
        <location evidence="1">Cell membrane</location>
        <topology evidence="1">Multi-pass membrane protein</topology>
    </subcellularLocation>
</comment>
<keyword evidence="6 7" id="KW-0472">Membrane</keyword>
<comment type="caution">
    <text evidence="8">The sequence shown here is derived from an EMBL/GenBank/DDBJ whole genome shotgun (WGS) entry which is preliminary data.</text>
</comment>
<keyword evidence="5 7" id="KW-1133">Transmembrane helix</keyword>
<sequence length="152" mass="16090">MVTTLGIDGDLTAADLLEEVGIVLAYCGVGLLMILLGFILVDLLTPGRLRDLIWTERNHNAAVLVGTGFVAQGLIVIAAIWASADDFGEGLITTTAYSIVGLVVSTVVFLLVDLFTPSNLRRDLVHDEPHPGSWVVGTLRIVVSGIIALAIL</sequence>
<protein>
    <submittedName>
        <fullName evidence="8">DUF350 domain-containing protein</fullName>
    </submittedName>
</protein>
<evidence type="ECO:0000256" key="1">
    <source>
        <dbReference type="ARBA" id="ARBA00004651"/>
    </source>
</evidence>
<dbReference type="AlphaFoldDB" id="A0A329QFF8"/>
<accession>A0A329QFF8</accession>
<dbReference type="Proteomes" id="UP000250462">
    <property type="component" value="Unassembled WGS sequence"/>
</dbReference>
<evidence type="ECO:0000256" key="5">
    <source>
        <dbReference type="ARBA" id="ARBA00022989"/>
    </source>
</evidence>
<dbReference type="GO" id="GO:0005886">
    <property type="term" value="C:plasma membrane"/>
    <property type="evidence" value="ECO:0007669"/>
    <property type="project" value="UniProtKB-SubCell"/>
</dbReference>
<evidence type="ECO:0000313" key="9">
    <source>
        <dbReference type="Proteomes" id="UP000250462"/>
    </source>
</evidence>
<feature type="transmembrane region" description="Helical" evidence="7">
    <location>
        <begin position="61"/>
        <end position="84"/>
    </location>
</feature>
<evidence type="ECO:0000256" key="3">
    <source>
        <dbReference type="ARBA" id="ARBA00022475"/>
    </source>
</evidence>
<evidence type="ECO:0000313" key="8">
    <source>
        <dbReference type="EMBL" id="RAW11097.1"/>
    </source>
</evidence>
<reference evidence="8 9" key="1">
    <citation type="submission" date="2018-06" db="EMBL/GenBank/DDBJ databases">
        <title>Phytoactinopolyspora halophila sp. nov., a novel halophilic actinomycete isolated from a saline soil in China.</title>
        <authorList>
            <person name="Tang S.-K."/>
        </authorList>
    </citation>
    <scope>NUCLEOTIDE SEQUENCE [LARGE SCALE GENOMIC DNA]</scope>
    <source>
        <strain evidence="8 9">YIM 96934</strain>
    </source>
</reference>
<evidence type="ECO:0000256" key="6">
    <source>
        <dbReference type="ARBA" id="ARBA00023136"/>
    </source>
</evidence>
<dbReference type="RefSeq" id="WP_112259606.1">
    <property type="nucleotide sequence ID" value="NZ_QMIG01000022.1"/>
</dbReference>
<dbReference type="EMBL" id="QMIG01000022">
    <property type="protein sequence ID" value="RAW11097.1"/>
    <property type="molecule type" value="Genomic_DNA"/>
</dbReference>
<feature type="transmembrane region" description="Helical" evidence="7">
    <location>
        <begin position="90"/>
        <end position="112"/>
    </location>
</feature>
<name>A0A329QFF8_9ACTN</name>
<evidence type="ECO:0000256" key="7">
    <source>
        <dbReference type="SAM" id="Phobius"/>
    </source>
</evidence>
<keyword evidence="3" id="KW-1003">Cell membrane</keyword>
<keyword evidence="4 7" id="KW-0812">Transmembrane</keyword>
<dbReference type="InterPro" id="IPR007140">
    <property type="entry name" value="DUF350"/>
</dbReference>
<evidence type="ECO:0000256" key="2">
    <source>
        <dbReference type="ARBA" id="ARBA00005779"/>
    </source>
</evidence>
<organism evidence="8 9">
    <name type="scientific">Phytoactinopolyspora halophila</name>
    <dbReference type="NCBI Taxonomy" id="1981511"/>
    <lineage>
        <taxon>Bacteria</taxon>
        <taxon>Bacillati</taxon>
        <taxon>Actinomycetota</taxon>
        <taxon>Actinomycetes</taxon>
        <taxon>Jiangellales</taxon>
        <taxon>Jiangellaceae</taxon>
        <taxon>Phytoactinopolyspora</taxon>
    </lineage>
</organism>
<gene>
    <name evidence="8" type="ORF">DPM12_17280</name>
</gene>
<dbReference type="OrthoDB" id="5191770at2"/>
<proteinExistence type="inferred from homology"/>
<dbReference type="Pfam" id="PF03994">
    <property type="entry name" value="DUF350"/>
    <property type="match status" value="1"/>
</dbReference>
<keyword evidence="9" id="KW-1185">Reference proteome</keyword>